<evidence type="ECO:0000313" key="3">
    <source>
        <dbReference type="Proteomes" id="UP000094869"/>
    </source>
</evidence>
<dbReference type="RefSeq" id="WP_069411493.1">
    <property type="nucleotide sequence ID" value="NZ_JAQCZP010000003.1"/>
</dbReference>
<dbReference type="Pfam" id="PF00596">
    <property type="entry name" value="Aldolase_II"/>
    <property type="match status" value="1"/>
</dbReference>
<dbReference type="Proteomes" id="UP000094869">
    <property type="component" value="Unassembled WGS sequence"/>
</dbReference>
<evidence type="ECO:0000259" key="1">
    <source>
        <dbReference type="SMART" id="SM01007"/>
    </source>
</evidence>
<keyword evidence="3" id="KW-1185">Reference proteome</keyword>
<dbReference type="SUPFAM" id="SSF53639">
    <property type="entry name" value="AraD/HMP-PK domain-like"/>
    <property type="match status" value="1"/>
</dbReference>
<evidence type="ECO:0000313" key="2">
    <source>
        <dbReference type="EMBL" id="ODR49870.1"/>
    </source>
</evidence>
<reference evidence="2 3" key="1">
    <citation type="submission" date="2016-08" db="EMBL/GenBank/DDBJ databases">
        <title>Characterization of Isolates of Eisenbergiella tayi Derived from Blood Cultures, Using Whole Genome Sequencing.</title>
        <authorList>
            <person name="Bernier A.-M."/>
            <person name="Burdz T."/>
            <person name="Wiebe D."/>
            <person name="Bernard K."/>
        </authorList>
    </citation>
    <scope>NUCLEOTIDE SEQUENCE [LARGE SCALE GENOMIC DNA]</scope>
    <source>
        <strain evidence="2 3">NML120146</strain>
    </source>
</reference>
<organism evidence="2 3">
    <name type="scientific">Eisenbergiella tayi</name>
    <dbReference type="NCBI Taxonomy" id="1432052"/>
    <lineage>
        <taxon>Bacteria</taxon>
        <taxon>Bacillati</taxon>
        <taxon>Bacillota</taxon>
        <taxon>Clostridia</taxon>
        <taxon>Lachnospirales</taxon>
        <taxon>Lachnospiraceae</taxon>
        <taxon>Eisenbergiella</taxon>
    </lineage>
</organism>
<sequence length="353" mass="40315">MTDVENKEWQGFLYISRYAGMREDIVQAGGGNSSAKISGKRMYIKASGYSMADISERKGFSIIDQEKILRFLNSDSEISEEGTKKAVEEAFLEGEKPSIESFLHAMTGKYTLHSHPVTVNIMTSRENGEKELKELFPEALFVEYATPGSGLAKLYYERCMQASDKKIELVFLRNHGLIVSAESPGRVIERTEYVLKRLEEYLNLNMEGYRNATLLYEALPDCWEKGTRLVFPAFHEALAGLLLRNGGKPWRNDFCPDCIVYCGSQICVLEKGKEEEGLIRFENEQGEPSVILYDGHFYVMAQNNSKAWEIQSVLAFGGMVAESNQEEKMRYLPEEEKRFLMNWDAEKFRKNKG</sequence>
<accession>A0ABX3AAM1</accession>
<dbReference type="SMART" id="SM01007">
    <property type="entry name" value="Aldolase_II"/>
    <property type="match status" value="1"/>
</dbReference>
<name>A0ABX3AAM1_9FIRM</name>
<dbReference type="EMBL" id="MEHD01000036">
    <property type="protein sequence ID" value="ODR49870.1"/>
    <property type="molecule type" value="Genomic_DNA"/>
</dbReference>
<dbReference type="InterPro" id="IPR001303">
    <property type="entry name" value="Aldolase_II/adducin_N"/>
</dbReference>
<proteinExistence type="predicted"/>
<comment type="caution">
    <text evidence="2">The sequence shown here is derived from an EMBL/GenBank/DDBJ whole genome shotgun (WGS) entry which is preliminary data.</text>
</comment>
<dbReference type="Gene3D" id="3.40.225.10">
    <property type="entry name" value="Class II aldolase/adducin N-terminal domain"/>
    <property type="match status" value="1"/>
</dbReference>
<protein>
    <recommendedName>
        <fullName evidence="1">Class II aldolase/adducin N-terminal domain-containing protein</fullName>
    </recommendedName>
</protein>
<dbReference type="InterPro" id="IPR036409">
    <property type="entry name" value="Aldolase_II/adducin_N_sf"/>
</dbReference>
<feature type="domain" description="Class II aldolase/adducin N-terminal" evidence="1">
    <location>
        <begin position="11"/>
        <end position="202"/>
    </location>
</feature>
<gene>
    <name evidence="2" type="ORF">BEI63_22365</name>
</gene>